<dbReference type="OrthoDB" id="1842465at2"/>
<accession>A0A2N3PW92</accession>
<protein>
    <submittedName>
        <fullName evidence="1">Uncharacterized protein</fullName>
    </submittedName>
</protein>
<organism evidence="1 2">
    <name type="scientific">Telmatospirillum siberiense</name>
    <dbReference type="NCBI Taxonomy" id="382514"/>
    <lineage>
        <taxon>Bacteria</taxon>
        <taxon>Pseudomonadati</taxon>
        <taxon>Pseudomonadota</taxon>
        <taxon>Alphaproteobacteria</taxon>
        <taxon>Rhodospirillales</taxon>
        <taxon>Rhodospirillaceae</taxon>
        <taxon>Telmatospirillum</taxon>
    </lineage>
</organism>
<gene>
    <name evidence="1" type="ORF">CWS72_10000</name>
</gene>
<name>A0A2N3PW92_9PROT</name>
<keyword evidence="2" id="KW-1185">Reference proteome</keyword>
<evidence type="ECO:0000313" key="1">
    <source>
        <dbReference type="EMBL" id="PKU24667.1"/>
    </source>
</evidence>
<comment type="caution">
    <text evidence="1">The sequence shown here is derived from an EMBL/GenBank/DDBJ whole genome shotgun (WGS) entry which is preliminary data.</text>
</comment>
<sequence length="228" mass="24973">MPPDESFEVLFSQLLTVPEWVWDRLVLEADTLIRRIPEDRKEPLCRMACSVGHDLAENHVGGTPERRPSALAQSLGLTLGEETDGPFASFTEPRSIRVDVAAVAAADALLERTGQRAALGGVSLYEVLVGHELFHYFEMVKPELPTSQKLLTTWKLGLFEGKSRILALGEIAAMAFARRLTGAPFAPFVLTFVLFWATERTKALDIHAAAVGHFHPEKTNGAGSCCTC</sequence>
<dbReference type="Proteomes" id="UP000233293">
    <property type="component" value="Unassembled WGS sequence"/>
</dbReference>
<reference evidence="2" key="1">
    <citation type="submission" date="2017-12" db="EMBL/GenBank/DDBJ databases">
        <title>Draft genome sequence of Telmatospirillum siberiense 26-4b1T, an acidotolerant peatland alphaproteobacterium potentially involved in sulfur cycling.</title>
        <authorList>
            <person name="Hausmann B."/>
            <person name="Pjevac P."/>
            <person name="Schreck K."/>
            <person name="Herbold C.W."/>
            <person name="Daims H."/>
            <person name="Wagner M."/>
            <person name="Pester M."/>
            <person name="Loy A."/>
        </authorList>
    </citation>
    <scope>NUCLEOTIDE SEQUENCE [LARGE SCALE GENOMIC DNA]</scope>
    <source>
        <strain evidence="2">26-4b1</strain>
    </source>
</reference>
<proteinExistence type="predicted"/>
<dbReference type="AlphaFoldDB" id="A0A2N3PW92"/>
<dbReference type="RefSeq" id="WP_101250460.1">
    <property type="nucleotide sequence ID" value="NZ_PIUM01000009.1"/>
</dbReference>
<dbReference type="EMBL" id="PIUM01000009">
    <property type="protein sequence ID" value="PKU24667.1"/>
    <property type="molecule type" value="Genomic_DNA"/>
</dbReference>
<evidence type="ECO:0000313" key="2">
    <source>
        <dbReference type="Proteomes" id="UP000233293"/>
    </source>
</evidence>